<organism evidence="5 6">
    <name type="scientific">Mycolicibacterium hippocampi</name>
    <dbReference type="NCBI Taxonomy" id="659824"/>
    <lineage>
        <taxon>Bacteria</taxon>
        <taxon>Bacillati</taxon>
        <taxon>Actinomycetota</taxon>
        <taxon>Actinomycetes</taxon>
        <taxon>Mycobacteriales</taxon>
        <taxon>Mycobacteriaceae</taxon>
        <taxon>Mycolicibacterium</taxon>
    </lineage>
</organism>
<dbReference type="InterPro" id="IPR050765">
    <property type="entry name" value="Riboflavin_Biosynth_HTPR"/>
</dbReference>
<feature type="domain" description="Bacterial bifunctional deaminase-reductase C-terminal" evidence="4">
    <location>
        <begin position="38"/>
        <end position="249"/>
    </location>
</feature>
<keyword evidence="3 5" id="KW-0560">Oxidoreductase</keyword>
<dbReference type="SUPFAM" id="SSF53597">
    <property type="entry name" value="Dihydrofolate reductase-like"/>
    <property type="match status" value="1"/>
</dbReference>
<dbReference type="GO" id="GO:0009231">
    <property type="term" value="P:riboflavin biosynthetic process"/>
    <property type="evidence" value="ECO:0007669"/>
    <property type="project" value="InterPro"/>
</dbReference>
<evidence type="ECO:0000313" key="5">
    <source>
        <dbReference type="EMBL" id="NVN52237.1"/>
    </source>
</evidence>
<sequence length="265" mass="28111">MSEAGDGTQFTMLGRTDRFGPGALAQSYAYPDDLKSCWVRANMIASVDGGATSAGKSGDLGGDGDKAVFTALREAADVIVVGASTVRVEDYSGVQFDADQRGARRQRGQAEVPPIAVLTRSGRLDRDAKLFHRTEITPLILTSADAAEDTRSRLDGVAEVLDASGADPDSVDMSTALDLLAGRGLLRVLTEGGPGILGMFTEQDVLDELCLTVAPMLVGGEAGRIVTGAGEVQTAMRLRHALTDDDGYLYLRYDRREPPRFDAAQ</sequence>
<dbReference type="EC" id="1.5.1.3" evidence="5"/>
<dbReference type="RefSeq" id="WP_178360516.1">
    <property type="nucleotide sequence ID" value="NZ_JABFYL010000042.1"/>
</dbReference>
<dbReference type="Proteomes" id="UP000570517">
    <property type="component" value="Unassembled WGS sequence"/>
</dbReference>
<dbReference type="Gene3D" id="3.40.430.10">
    <property type="entry name" value="Dihydrofolate Reductase, subunit A"/>
    <property type="match status" value="1"/>
</dbReference>
<dbReference type="NCBIfam" id="NF010665">
    <property type="entry name" value="PRK14059.1-4"/>
    <property type="match status" value="1"/>
</dbReference>
<evidence type="ECO:0000313" key="6">
    <source>
        <dbReference type="Proteomes" id="UP000570517"/>
    </source>
</evidence>
<protein>
    <submittedName>
        <fullName evidence="5">Dihydrofolate reductase analogue, conferring resistance to para-aminosalicylic acid (PAS)</fullName>
        <ecNumber evidence="5">1.5.1.3</ecNumber>
    </submittedName>
</protein>
<dbReference type="NCBIfam" id="NF010663">
    <property type="entry name" value="PRK14059.1-1"/>
    <property type="match status" value="1"/>
</dbReference>
<comment type="caution">
    <text evidence="5">The sequence shown here is derived from an EMBL/GenBank/DDBJ whole genome shotgun (WGS) entry which is preliminary data.</text>
</comment>
<dbReference type="GO" id="GO:0004146">
    <property type="term" value="F:dihydrofolate reductase activity"/>
    <property type="evidence" value="ECO:0007669"/>
    <property type="project" value="UniProtKB-EC"/>
</dbReference>
<keyword evidence="2" id="KW-0521">NADP</keyword>
<dbReference type="AlphaFoldDB" id="A0A850PTP9"/>
<evidence type="ECO:0000256" key="1">
    <source>
        <dbReference type="ARBA" id="ARBA00005104"/>
    </source>
</evidence>
<evidence type="ECO:0000256" key="2">
    <source>
        <dbReference type="ARBA" id="ARBA00022857"/>
    </source>
</evidence>
<dbReference type="GO" id="GO:0008703">
    <property type="term" value="F:5-amino-6-(5-phosphoribosylamino)uracil reductase activity"/>
    <property type="evidence" value="ECO:0007669"/>
    <property type="project" value="InterPro"/>
</dbReference>
<evidence type="ECO:0000256" key="3">
    <source>
        <dbReference type="ARBA" id="ARBA00023002"/>
    </source>
</evidence>
<reference evidence="5 6" key="1">
    <citation type="submission" date="2020-05" db="EMBL/GenBank/DDBJ databases">
        <title>Draft genome sequence of Mycobacterium hippocampi DL, isolated from European seabass, Dicentrarchus labrax, reared in fish farms.</title>
        <authorList>
            <person name="Stathopoulou P."/>
            <person name="Asimakis E."/>
            <person name="Tzokas K."/>
            <person name="Batargias C."/>
            <person name="Tsiamis G."/>
        </authorList>
    </citation>
    <scope>NUCLEOTIDE SEQUENCE [LARGE SCALE GENOMIC DNA]</scope>
    <source>
        <strain evidence="5 6">DL</strain>
    </source>
</reference>
<comment type="pathway">
    <text evidence="1">Cofactor biosynthesis; riboflavin biosynthesis.</text>
</comment>
<evidence type="ECO:0000259" key="4">
    <source>
        <dbReference type="Pfam" id="PF01872"/>
    </source>
</evidence>
<dbReference type="PANTHER" id="PTHR38011">
    <property type="entry name" value="DIHYDROFOLATE REDUCTASE FAMILY PROTEIN (AFU_ORTHOLOGUE AFUA_8G06820)"/>
    <property type="match status" value="1"/>
</dbReference>
<keyword evidence="6" id="KW-1185">Reference proteome</keyword>
<name>A0A850PTP9_9MYCO</name>
<dbReference type="NCBIfam" id="NF010664">
    <property type="entry name" value="PRK14059.1-2"/>
    <property type="match status" value="1"/>
</dbReference>
<dbReference type="InterPro" id="IPR002734">
    <property type="entry name" value="RibDG_C"/>
</dbReference>
<dbReference type="InterPro" id="IPR024072">
    <property type="entry name" value="DHFR-like_dom_sf"/>
</dbReference>
<dbReference type="Pfam" id="PF01872">
    <property type="entry name" value="RibD_C"/>
    <property type="match status" value="1"/>
</dbReference>
<proteinExistence type="predicted"/>
<dbReference type="PANTHER" id="PTHR38011:SF7">
    <property type="entry name" value="2,5-DIAMINO-6-RIBOSYLAMINO-4(3H)-PYRIMIDINONE 5'-PHOSPHATE REDUCTASE"/>
    <property type="match status" value="1"/>
</dbReference>
<dbReference type="EMBL" id="JABFYL010000042">
    <property type="protein sequence ID" value="NVN52237.1"/>
    <property type="molecule type" value="Genomic_DNA"/>
</dbReference>
<gene>
    <name evidence="5" type="ORF">HLY00_3332</name>
</gene>
<accession>A0A850PTP9</accession>